<accession>A0A6J5N8I2</accession>
<gene>
    <name evidence="1" type="ORF">UFOVP670_45</name>
</gene>
<evidence type="ECO:0000313" key="1">
    <source>
        <dbReference type="EMBL" id="CAB4155940.1"/>
    </source>
</evidence>
<reference evidence="1" key="1">
    <citation type="submission" date="2020-04" db="EMBL/GenBank/DDBJ databases">
        <authorList>
            <person name="Chiriac C."/>
            <person name="Salcher M."/>
            <person name="Ghai R."/>
            <person name="Kavagutti S V."/>
        </authorList>
    </citation>
    <scope>NUCLEOTIDE SEQUENCE</scope>
</reference>
<name>A0A6J5N8I2_9CAUD</name>
<organism evidence="1">
    <name type="scientific">uncultured Caudovirales phage</name>
    <dbReference type="NCBI Taxonomy" id="2100421"/>
    <lineage>
        <taxon>Viruses</taxon>
        <taxon>Duplodnaviria</taxon>
        <taxon>Heunggongvirae</taxon>
        <taxon>Uroviricota</taxon>
        <taxon>Caudoviricetes</taxon>
        <taxon>Peduoviridae</taxon>
        <taxon>Maltschvirus</taxon>
        <taxon>Maltschvirus maltsch</taxon>
    </lineage>
</organism>
<proteinExistence type="predicted"/>
<protein>
    <submittedName>
        <fullName evidence="1">Uncharacterized protein</fullName>
    </submittedName>
</protein>
<dbReference type="EMBL" id="LR796632">
    <property type="protein sequence ID" value="CAB4155940.1"/>
    <property type="molecule type" value="Genomic_DNA"/>
</dbReference>
<sequence length="571" mass="58142">MSDSVGYTPGFGAEIAVDEIAGIKHQRVKVQIGVDGTATDVSAANPMPITAPSALSVSGPLTDAELRAAAVPISGALTDAQLRASAVPVSAASLPLPSGAATSANQPDVRTTHPLYGDRGAVVRQAPADIWSAGFAESGSGLLATEMTQRRAGTGVTVSQSSSNLVIAAGTTANSEYLARSVASFRGAFIQRHKTILSSRIVNNNFHVMMADIVGEGLACTINSATSITVTKVAHGFTAENVGQFMFVGAINGAAGLPGRYEIASVPSVDTINFTVAGWPASGSCTVDLFGWNYIRSLYTGTTATSANIDAQRRGWNSGDTTATINTTASPGHVMNVAADGRNIYWADTLVASATAPAITTRGSRFENIPDDDVDLYLYIWSQNGTTAPASSTSWTIRFLSLEDNANVPTYIAGVRPIGGAAPLPVAGSVSASVSGTVAANLGAGTNVIGDVGQQYRANAAGAASGAHIVSAATTNATVVKNAAGRLLGWSLANTNAAWRYVKLHNQTTTPTAGTGVVRTIAIPPNGVREIAIEGGIAFTTGIALTTVTGAADADATAVGLNDIVGDLFFA</sequence>